<evidence type="ECO:0000256" key="1">
    <source>
        <dbReference type="SAM" id="SignalP"/>
    </source>
</evidence>
<feature type="chain" id="PRO_5038990504" description="Copper amine oxidase-like N-terminal domain-containing protein" evidence="1">
    <location>
        <begin position="33"/>
        <end position="392"/>
    </location>
</feature>
<proteinExistence type="predicted"/>
<dbReference type="AlphaFoldDB" id="A0A3N9PBJ7"/>
<keyword evidence="1" id="KW-0732">Signal</keyword>
<dbReference type="OrthoDB" id="2656156at2"/>
<evidence type="ECO:0000313" key="2">
    <source>
        <dbReference type="EMBL" id="RQW12870.1"/>
    </source>
</evidence>
<name>A0A3N9PBJ7_9BACL</name>
<accession>A0A3N9PBJ7</accession>
<evidence type="ECO:0008006" key="4">
    <source>
        <dbReference type="Google" id="ProtNLM"/>
    </source>
</evidence>
<evidence type="ECO:0000313" key="3">
    <source>
        <dbReference type="Proteomes" id="UP000282529"/>
    </source>
</evidence>
<feature type="signal peptide" evidence="1">
    <location>
        <begin position="1"/>
        <end position="32"/>
    </location>
</feature>
<dbReference type="RefSeq" id="WP_124693528.1">
    <property type="nucleotide sequence ID" value="NZ_JBHUFE010000016.1"/>
</dbReference>
<sequence>MKFSFRFKIRRFVLAAAVLLAFHLDGSPSIHAESGVVVQDYLLDASKGTELYSISSAADGTNRKSVVYRQQDGTYAKWQEPFRSFSVWEDGTARIGGSDDPEGGNVYDPERQSILHRNIYSLSPDGNWGILERSRYLYVSSPGLYSDYIAKLNDYYLKNMKTGAVKLFKSTRTSYLTAWVDRHTLLESGYDSRAKQNMITAYNPETNQRTTVLAGSMYAFNNASSKLLYVQNEPRRLLRVYDLKKASSHLLKDEAERSAIYPSVLSKPKLSLPDGISPDNLPVVPVPVIEEYEYTAGINGLSIPVSTVFEVNGTRWIPVRPLAKALGWKVDLLDQPAGTYKAANYQYTISKGAAKIVLTPSNSFNTGGRLFMTKGQLGSLGYGSVKLVPHIE</sequence>
<comment type="caution">
    <text evidence="2">The sequence shown here is derived from an EMBL/GenBank/DDBJ whole genome shotgun (WGS) entry which is preliminary data.</text>
</comment>
<protein>
    <recommendedName>
        <fullName evidence="4">Copper amine oxidase-like N-terminal domain-containing protein</fullName>
    </recommendedName>
</protein>
<organism evidence="2 3">
    <name type="scientific">Paenibacillus rhizophilus</name>
    <dbReference type="NCBI Taxonomy" id="1850366"/>
    <lineage>
        <taxon>Bacteria</taxon>
        <taxon>Bacillati</taxon>
        <taxon>Bacillota</taxon>
        <taxon>Bacilli</taxon>
        <taxon>Bacillales</taxon>
        <taxon>Paenibacillaceae</taxon>
        <taxon>Paenibacillus</taxon>
    </lineage>
</organism>
<gene>
    <name evidence="2" type="ORF">EH198_00080</name>
</gene>
<keyword evidence="3" id="KW-1185">Reference proteome</keyword>
<dbReference type="Proteomes" id="UP000282529">
    <property type="component" value="Unassembled WGS sequence"/>
</dbReference>
<dbReference type="EMBL" id="RQPI01000001">
    <property type="protein sequence ID" value="RQW12870.1"/>
    <property type="molecule type" value="Genomic_DNA"/>
</dbReference>
<reference evidence="2 3" key="1">
    <citation type="submission" date="2018-11" db="EMBL/GenBank/DDBJ databases">
        <title>Genome sequence of strain 7197.</title>
        <authorList>
            <person name="Gao J."/>
            <person name="Sun J."/>
        </authorList>
    </citation>
    <scope>NUCLEOTIDE SEQUENCE [LARGE SCALE GENOMIC DNA]</scope>
    <source>
        <strain evidence="2 3">7197</strain>
    </source>
</reference>